<dbReference type="InterPro" id="IPR015943">
    <property type="entry name" value="WD40/YVTN_repeat-like_dom_sf"/>
</dbReference>
<feature type="domain" description="Protein kinase" evidence="7">
    <location>
        <begin position="25"/>
        <end position="278"/>
    </location>
</feature>
<keyword evidence="5" id="KW-0853">WD repeat</keyword>
<evidence type="ECO:0000256" key="1">
    <source>
        <dbReference type="ARBA" id="ARBA00022679"/>
    </source>
</evidence>
<reference evidence="8 9" key="1">
    <citation type="submission" date="2019-11" db="EMBL/GenBank/DDBJ databases">
        <authorList>
            <person name="Li X.-J."/>
            <person name="Feng X.-M."/>
        </authorList>
    </citation>
    <scope>NUCLEOTIDE SEQUENCE [LARGE SCALE GENOMIC DNA]</scope>
    <source>
        <strain evidence="8 9">XMNu-373</strain>
    </source>
</reference>
<gene>
    <name evidence="8" type="ORF">F7O44_17690</name>
</gene>
<dbReference type="EMBL" id="WLZY01000006">
    <property type="protein sequence ID" value="NDL58904.1"/>
    <property type="molecule type" value="Genomic_DNA"/>
</dbReference>
<evidence type="ECO:0000256" key="5">
    <source>
        <dbReference type="PROSITE-ProRule" id="PRU00221"/>
    </source>
</evidence>
<dbReference type="CDD" id="cd14014">
    <property type="entry name" value="STKc_PknB_like"/>
    <property type="match status" value="1"/>
</dbReference>
<sequence>MVPVPISSQPGQALGANDPAQVGGVQLTAVLGRGGQGSVYLGRASGNRNVAVKVLHDQLVADSMARMRFIREAEIAQRVAAFCTAQVLDVGFEANLPYVVSEYIAGPSLQRLVAEDGPRTGSSLDRLAVTTLTALAAIHRAGIIHRDFKPGNVIMGPEGPVVIDFGIARFAGYQVTTGSAIVGTPAYIAPEQIRHEPAGTGSDVFAWAATMVFAATGRVAFGRGCALPAVIHAVLHEDPDLSAVPERIRSLLAESLVKQPDSRPSVEQLLGALTDDEVHRGQPLSPERTSGGARPAVATPHQRVGDDATALRASPTDNVARQRPTEVVPLFGQPVGAAYTGHTAVVTALAVDDSQGRPIVVSADLGQTIRAWDLVSGEPVGAPMRGHVDRISTILVTDIEGHPVVVSGDWTGRVKTWDLATGACLRSWDDEGEIVTVGRSDGRPILVRGGGTVIEVFDLSNGELIRRPLTIPFYHHDPDARPIVSQLAVAELDGRQVIVAGCRAEAVLRCAAWVFDLASGDPVPAPRRTLGGSVELMGVVQRDGQPFVVTYGRTPGLRRWAVRVWNLVTGEQPVKLQQSATLRRAVESMTVAELGGGPAVLASGERSVRVWDLATGNRIGEPIGQQADRITALAVTQVAGFPAVVAGCADASVHAWSLAP</sequence>
<dbReference type="Gene3D" id="3.30.200.20">
    <property type="entry name" value="Phosphorylase Kinase, domain 1"/>
    <property type="match status" value="1"/>
</dbReference>
<organism evidence="8 9">
    <name type="scientific">Phytoactinopolyspora mesophila</name>
    <dbReference type="NCBI Taxonomy" id="2650750"/>
    <lineage>
        <taxon>Bacteria</taxon>
        <taxon>Bacillati</taxon>
        <taxon>Actinomycetota</taxon>
        <taxon>Actinomycetes</taxon>
        <taxon>Jiangellales</taxon>
        <taxon>Jiangellaceae</taxon>
        <taxon>Phytoactinopolyspora</taxon>
    </lineage>
</organism>
<evidence type="ECO:0000256" key="6">
    <source>
        <dbReference type="SAM" id="MobiDB-lite"/>
    </source>
</evidence>
<dbReference type="GO" id="GO:0004674">
    <property type="term" value="F:protein serine/threonine kinase activity"/>
    <property type="evidence" value="ECO:0007669"/>
    <property type="project" value="TreeGrafter"/>
</dbReference>
<keyword evidence="9" id="KW-1185">Reference proteome</keyword>
<protein>
    <submittedName>
        <fullName evidence="8">Protein kinase</fullName>
    </submittedName>
</protein>
<dbReference type="InterPro" id="IPR000719">
    <property type="entry name" value="Prot_kinase_dom"/>
</dbReference>
<comment type="caution">
    <text evidence="8">The sequence shown here is derived from an EMBL/GenBank/DDBJ whole genome shotgun (WGS) entry which is preliminary data.</text>
</comment>
<dbReference type="PROSITE" id="PS50082">
    <property type="entry name" value="WD_REPEATS_2"/>
    <property type="match status" value="1"/>
</dbReference>
<keyword evidence="3 8" id="KW-0418">Kinase</keyword>
<dbReference type="InterPro" id="IPR008271">
    <property type="entry name" value="Ser/Thr_kinase_AS"/>
</dbReference>
<evidence type="ECO:0000256" key="4">
    <source>
        <dbReference type="ARBA" id="ARBA00022840"/>
    </source>
</evidence>
<dbReference type="PANTHER" id="PTHR43289:SF34">
    <property type="entry name" value="SERINE_THREONINE-PROTEIN KINASE YBDM-RELATED"/>
    <property type="match status" value="1"/>
</dbReference>
<dbReference type="InterPro" id="IPR001680">
    <property type="entry name" value="WD40_rpt"/>
</dbReference>
<proteinExistence type="predicted"/>
<feature type="repeat" description="WD" evidence="5">
    <location>
        <begin position="339"/>
        <end position="382"/>
    </location>
</feature>
<keyword evidence="1" id="KW-0808">Transferase</keyword>
<dbReference type="InterPro" id="IPR011009">
    <property type="entry name" value="Kinase-like_dom_sf"/>
</dbReference>
<evidence type="ECO:0000259" key="7">
    <source>
        <dbReference type="PROSITE" id="PS50011"/>
    </source>
</evidence>
<evidence type="ECO:0000256" key="2">
    <source>
        <dbReference type="ARBA" id="ARBA00022741"/>
    </source>
</evidence>
<dbReference type="Gene3D" id="1.10.510.10">
    <property type="entry name" value="Transferase(Phosphotransferase) domain 1"/>
    <property type="match status" value="1"/>
</dbReference>
<name>A0A7K3M6F7_9ACTN</name>
<evidence type="ECO:0000256" key="3">
    <source>
        <dbReference type="ARBA" id="ARBA00022777"/>
    </source>
</evidence>
<dbReference type="Proteomes" id="UP000460435">
    <property type="component" value="Unassembled WGS sequence"/>
</dbReference>
<dbReference type="Pfam" id="PF00069">
    <property type="entry name" value="Pkinase"/>
    <property type="match status" value="1"/>
</dbReference>
<dbReference type="SUPFAM" id="SSF50998">
    <property type="entry name" value="Quinoprotein alcohol dehydrogenase-like"/>
    <property type="match status" value="1"/>
</dbReference>
<dbReference type="Gene3D" id="2.130.10.10">
    <property type="entry name" value="YVTN repeat-like/Quinoprotein amine dehydrogenase"/>
    <property type="match status" value="2"/>
</dbReference>
<dbReference type="SMART" id="SM00320">
    <property type="entry name" value="WD40"/>
    <property type="match status" value="4"/>
</dbReference>
<dbReference type="Pfam" id="PF00400">
    <property type="entry name" value="WD40"/>
    <property type="match status" value="1"/>
</dbReference>
<feature type="region of interest" description="Disordered" evidence="6">
    <location>
        <begin position="274"/>
        <end position="307"/>
    </location>
</feature>
<evidence type="ECO:0000313" key="9">
    <source>
        <dbReference type="Proteomes" id="UP000460435"/>
    </source>
</evidence>
<dbReference type="PROSITE" id="PS50011">
    <property type="entry name" value="PROTEIN_KINASE_DOM"/>
    <property type="match status" value="1"/>
</dbReference>
<dbReference type="AlphaFoldDB" id="A0A7K3M6F7"/>
<accession>A0A7K3M6F7</accession>
<keyword evidence="2" id="KW-0547">Nucleotide-binding</keyword>
<keyword evidence="4" id="KW-0067">ATP-binding</keyword>
<dbReference type="SUPFAM" id="SSF56112">
    <property type="entry name" value="Protein kinase-like (PK-like)"/>
    <property type="match status" value="1"/>
</dbReference>
<dbReference type="PROSITE" id="PS00108">
    <property type="entry name" value="PROTEIN_KINASE_ST"/>
    <property type="match status" value="1"/>
</dbReference>
<evidence type="ECO:0000313" key="8">
    <source>
        <dbReference type="EMBL" id="NDL58904.1"/>
    </source>
</evidence>
<dbReference type="GO" id="GO:0005524">
    <property type="term" value="F:ATP binding"/>
    <property type="evidence" value="ECO:0007669"/>
    <property type="project" value="UniProtKB-KW"/>
</dbReference>
<dbReference type="PANTHER" id="PTHR43289">
    <property type="entry name" value="MITOGEN-ACTIVATED PROTEIN KINASE KINASE KINASE 20-RELATED"/>
    <property type="match status" value="1"/>
</dbReference>
<dbReference type="InterPro" id="IPR011047">
    <property type="entry name" value="Quinoprotein_ADH-like_sf"/>
</dbReference>